<comment type="caution">
    <text evidence="1">The sequence shown here is derived from an EMBL/GenBank/DDBJ whole genome shotgun (WGS) entry which is preliminary data.</text>
</comment>
<reference evidence="1" key="1">
    <citation type="submission" date="2023-04" db="EMBL/GenBank/DDBJ databases">
        <title>Chromosome-level genome of Chaenocephalus aceratus.</title>
        <authorList>
            <person name="Park H."/>
        </authorList>
    </citation>
    <scope>NUCLEOTIDE SEQUENCE</scope>
    <source>
        <strain evidence="1">DE</strain>
        <tissue evidence="1">Muscle</tissue>
    </source>
</reference>
<organism evidence="1 2">
    <name type="scientific">Dissostichus eleginoides</name>
    <name type="common">Patagonian toothfish</name>
    <name type="synonym">Dissostichus amissus</name>
    <dbReference type="NCBI Taxonomy" id="100907"/>
    <lineage>
        <taxon>Eukaryota</taxon>
        <taxon>Metazoa</taxon>
        <taxon>Chordata</taxon>
        <taxon>Craniata</taxon>
        <taxon>Vertebrata</taxon>
        <taxon>Euteleostomi</taxon>
        <taxon>Actinopterygii</taxon>
        <taxon>Neopterygii</taxon>
        <taxon>Teleostei</taxon>
        <taxon>Neoteleostei</taxon>
        <taxon>Acanthomorphata</taxon>
        <taxon>Eupercaria</taxon>
        <taxon>Perciformes</taxon>
        <taxon>Notothenioidei</taxon>
        <taxon>Nototheniidae</taxon>
        <taxon>Dissostichus</taxon>
    </lineage>
</organism>
<sequence length="132" mass="14716">RLAFRSCSVYTLQEPAFSLTAAINLSPLRDSESLVEVRGQTAVNSAAGGPRRQTSRQTPVSMATIYSSREWLPTPSEGSQVAVFLLDCTFSSCLPHLYEEVTSSLCVFILCPLNFQKKLLRSRFYLLHLLKV</sequence>
<feature type="non-terminal residue" evidence="1">
    <location>
        <position position="1"/>
    </location>
</feature>
<evidence type="ECO:0000313" key="1">
    <source>
        <dbReference type="EMBL" id="KAK1894461.1"/>
    </source>
</evidence>
<dbReference type="EMBL" id="JASDAP010000011">
    <property type="protein sequence ID" value="KAK1894461.1"/>
    <property type="molecule type" value="Genomic_DNA"/>
</dbReference>
<proteinExistence type="predicted"/>
<dbReference type="AlphaFoldDB" id="A0AAD9C3Z3"/>
<name>A0AAD9C3Z3_DISEL</name>
<keyword evidence="2" id="KW-1185">Reference proteome</keyword>
<evidence type="ECO:0000313" key="2">
    <source>
        <dbReference type="Proteomes" id="UP001228049"/>
    </source>
</evidence>
<accession>A0AAD9C3Z3</accession>
<dbReference type="Proteomes" id="UP001228049">
    <property type="component" value="Unassembled WGS sequence"/>
</dbReference>
<feature type="non-terminal residue" evidence="1">
    <location>
        <position position="132"/>
    </location>
</feature>
<gene>
    <name evidence="1" type="ORF">KUDE01_019919</name>
</gene>
<protein>
    <submittedName>
        <fullName evidence="1">Protein glp-1</fullName>
    </submittedName>
</protein>